<reference evidence="4 5" key="1">
    <citation type="submission" date="2023-08" db="EMBL/GenBank/DDBJ databases">
        <title>Annotated Genome Sequence of Vanrija albida AlHP1.</title>
        <authorList>
            <person name="Herzog R."/>
        </authorList>
    </citation>
    <scope>NUCLEOTIDE SEQUENCE [LARGE SCALE GENOMIC DNA]</scope>
    <source>
        <strain evidence="4 5">AlHP1</strain>
    </source>
</reference>
<dbReference type="Gene3D" id="1.10.10.60">
    <property type="entry name" value="Homeodomain-like"/>
    <property type="match status" value="1"/>
</dbReference>
<evidence type="ECO:0008006" key="6">
    <source>
        <dbReference type="Google" id="ProtNLM"/>
    </source>
</evidence>
<dbReference type="InterPro" id="IPR009057">
    <property type="entry name" value="Homeodomain-like_sf"/>
</dbReference>
<name>A0ABR3PXR6_9TREE</name>
<feature type="compositionally biased region" description="Low complexity" evidence="1">
    <location>
        <begin position="1"/>
        <end position="15"/>
    </location>
</feature>
<dbReference type="Proteomes" id="UP001565368">
    <property type="component" value="Unassembled WGS sequence"/>
</dbReference>
<dbReference type="PROSITE" id="PS51294">
    <property type="entry name" value="HTH_MYB"/>
    <property type="match status" value="1"/>
</dbReference>
<comment type="caution">
    <text evidence="4">The sequence shown here is derived from an EMBL/GenBank/DDBJ whole genome shotgun (WGS) entry which is preliminary data.</text>
</comment>
<dbReference type="GeneID" id="95987573"/>
<keyword evidence="5" id="KW-1185">Reference proteome</keyword>
<dbReference type="InterPro" id="IPR017930">
    <property type="entry name" value="Myb_dom"/>
</dbReference>
<dbReference type="InterPro" id="IPR001005">
    <property type="entry name" value="SANT/Myb"/>
</dbReference>
<sequence length="117" mass="12425">MPPKRSASTSPAAEPAPKKAPPAKAASKPKKVAVAKKPASSSPASAGATAAARPPRDKQAWTRAELRRLYETLQPRRVGVNWAEVTAAMPGRTVKSCQNKWARMQSKIIAAVEDLGE</sequence>
<evidence type="ECO:0000259" key="2">
    <source>
        <dbReference type="PROSITE" id="PS50090"/>
    </source>
</evidence>
<feature type="domain" description="HTH myb-type" evidence="3">
    <location>
        <begin position="53"/>
        <end position="109"/>
    </location>
</feature>
<proteinExistence type="predicted"/>
<feature type="domain" description="Myb-like" evidence="2">
    <location>
        <begin position="53"/>
        <end position="105"/>
    </location>
</feature>
<gene>
    <name evidence="4" type="ORF">Q8F55_006530</name>
</gene>
<evidence type="ECO:0000313" key="4">
    <source>
        <dbReference type="EMBL" id="KAL1407116.1"/>
    </source>
</evidence>
<protein>
    <recommendedName>
        <fullName evidence="6">Myb-like domain-containing protein</fullName>
    </recommendedName>
</protein>
<dbReference type="EMBL" id="JBBXJM010000005">
    <property type="protein sequence ID" value="KAL1407116.1"/>
    <property type="molecule type" value="Genomic_DNA"/>
</dbReference>
<dbReference type="RefSeq" id="XP_069207060.1">
    <property type="nucleotide sequence ID" value="XM_069354989.1"/>
</dbReference>
<evidence type="ECO:0000313" key="5">
    <source>
        <dbReference type="Proteomes" id="UP001565368"/>
    </source>
</evidence>
<evidence type="ECO:0000259" key="3">
    <source>
        <dbReference type="PROSITE" id="PS51294"/>
    </source>
</evidence>
<accession>A0ABR3PXR6</accession>
<feature type="compositionally biased region" description="Low complexity" evidence="1">
    <location>
        <begin position="35"/>
        <end position="52"/>
    </location>
</feature>
<dbReference type="PROSITE" id="PS50090">
    <property type="entry name" value="MYB_LIKE"/>
    <property type="match status" value="1"/>
</dbReference>
<dbReference type="SMART" id="SM00717">
    <property type="entry name" value="SANT"/>
    <property type="match status" value="1"/>
</dbReference>
<dbReference type="Pfam" id="PF00249">
    <property type="entry name" value="Myb_DNA-binding"/>
    <property type="match status" value="1"/>
</dbReference>
<dbReference type="CDD" id="cd00167">
    <property type="entry name" value="SANT"/>
    <property type="match status" value="1"/>
</dbReference>
<dbReference type="SUPFAM" id="SSF46689">
    <property type="entry name" value="Homeodomain-like"/>
    <property type="match status" value="1"/>
</dbReference>
<feature type="region of interest" description="Disordered" evidence="1">
    <location>
        <begin position="1"/>
        <end position="60"/>
    </location>
</feature>
<evidence type="ECO:0000256" key="1">
    <source>
        <dbReference type="SAM" id="MobiDB-lite"/>
    </source>
</evidence>
<organism evidence="4 5">
    <name type="scientific">Vanrija albida</name>
    <dbReference type="NCBI Taxonomy" id="181172"/>
    <lineage>
        <taxon>Eukaryota</taxon>
        <taxon>Fungi</taxon>
        <taxon>Dikarya</taxon>
        <taxon>Basidiomycota</taxon>
        <taxon>Agaricomycotina</taxon>
        <taxon>Tremellomycetes</taxon>
        <taxon>Trichosporonales</taxon>
        <taxon>Trichosporonaceae</taxon>
        <taxon>Vanrija</taxon>
    </lineage>
</organism>